<reference evidence="1 2" key="1">
    <citation type="submission" date="2020-08" db="EMBL/GenBank/DDBJ databases">
        <title>Sequencing the genomes of 1000 actinobacteria strains.</title>
        <authorList>
            <person name="Klenk H.-P."/>
        </authorList>
    </citation>
    <scope>NUCLEOTIDE SEQUENCE [LARGE SCALE GENOMIC DNA]</scope>
    <source>
        <strain evidence="1 2">DSM 45809</strain>
    </source>
</reference>
<keyword evidence="2" id="KW-1185">Reference proteome</keyword>
<comment type="caution">
    <text evidence="1">The sequence shown here is derived from an EMBL/GenBank/DDBJ whole genome shotgun (WGS) entry which is preliminary data.</text>
</comment>
<dbReference type="Proteomes" id="UP000546162">
    <property type="component" value="Unassembled WGS sequence"/>
</dbReference>
<dbReference type="EMBL" id="JACHNB010000001">
    <property type="protein sequence ID" value="MBB4739557.1"/>
    <property type="molecule type" value="Genomic_DNA"/>
</dbReference>
<dbReference type="RefSeq" id="WP_185040079.1">
    <property type="nucleotide sequence ID" value="NZ_BAABFG010000005.1"/>
</dbReference>
<gene>
    <name evidence="1" type="ORF">BJY16_003016</name>
</gene>
<name>A0A7W7GWJ7_9ACTN</name>
<sequence>MTGPARRRRAEWLATSLAALVAAAFFWAAAPAPLPAARPALTPPATSPPAPVAPAPIPGLTVTGVTTAWTARWKTQATEDTWDVGRVVRMTAPFPGHAGRSLVLVLIRMPGAPDKVWMVSCGRAGWLPEADGPTDPAAMIDYCLRGMVSARSYREIAAWAERIEPYDGTAQQALDRHQFAGYTFQSVGGGLALDLTGGTGYPR</sequence>
<proteinExistence type="predicted"/>
<dbReference type="AlphaFoldDB" id="A0A7W7GWJ7"/>
<evidence type="ECO:0000313" key="1">
    <source>
        <dbReference type="EMBL" id="MBB4739557.1"/>
    </source>
</evidence>
<evidence type="ECO:0000313" key="2">
    <source>
        <dbReference type="Proteomes" id="UP000546162"/>
    </source>
</evidence>
<organism evidence="1 2">
    <name type="scientific">Actinoplanes octamycinicus</name>
    <dbReference type="NCBI Taxonomy" id="135948"/>
    <lineage>
        <taxon>Bacteria</taxon>
        <taxon>Bacillati</taxon>
        <taxon>Actinomycetota</taxon>
        <taxon>Actinomycetes</taxon>
        <taxon>Micromonosporales</taxon>
        <taxon>Micromonosporaceae</taxon>
        <taxon>Actinoplanes</taxon>
    </lineage>
</organism>
<accession>A0A7W7GWJ7</accession>
<protein>
    <submittedName>
        <fullName evidence="1">Uncharacterized protein</fullName>
    </submittedName>
</protein>